<dbReference type="EMBL" id="JAPQKI010000005">
    <property type="protein sequence ID" value="KAJ5100081.1"/>
    <property type="molecule type" value="Genomic_DNA"/>
</dbReference>
<keyword evidence="3" id="KW-1185">Reference proteome</keyword>
<dbReference type="Proteomes" id="UP001149074">
    <property type="component" value="Unassembled WGS sequence"/>
</dbReference>
<dbReference type="RefSeq" id="XP_056475734.1">
    <property type="nucleotide sequence ID" value="XM_056619575.1"/>
</dbReference>
<dbReference type="OrthoDB" id="408373at2759"/>
<dbReference type="GeneID" id="81358554"/>
<dbReference type="GO" id="GO:0017000">
    <property type="term" value="P:antibiotic biosynthetic process"/>
    <property type="evidence" value="ECO:0007669"/>
    <property type="project" value="UniProtKB-ARBA"/>
</dbReference>
<dbReference type="SUPFAM" id="SSF53474">
    <property type="entry name" value="alpha/beta-Hydrolases"/>
    <property type="match status" value="1"/>
</dbReference>
<dbReference type="PANTHER" id="PTHR37017">
    <property type="entry name" value="AB HYDROLASE-1 DOMAIN-CONTAINING PROTEIN-RELATED"/>
    <property type="match status" value="1"/>
</dbReference>
<accession>A0A9W9KBW5</accession>
<dbReference type="AlphaFoldDB" id="A0A9W9KBW5"/>
<name>A0A9W9KBW5_9EURO</name>
<reference evidence="2" key="1">
    <citation type="submission" date="2022-11" db="EMBL/GenBank/DDBJ databases">
        <authorList>
            <person name="Petersen C."/>
        </authorList>
    </citation>
    <scope>NUCLEOTIDE SEQUENCE</scope>
    <source>
        <strain evidence="2">IBT 30761</strain>
    </source>
</reference>
<reference evidence="2" key="2">
    <citation type="journal article" date="2023" name="IMA Fungus">
        <title>Comparative genomic study of the Penicillium genus elucidates a diverse pangenome and 15 lateral gene transfer events.</title>
        <authorList>
            <person name="Petersen C."/>
            <person name="Sorensen T."/>
            <person name="Nielsen M.R."/>
            <person name="Sondergaard T.E."/>
            <person name="Sorensen J.L."/>
            <person name="Fitzpatrick D.A."/>
            <person name="Frisvad J.C."/>
            <person name="Nielsen K.L."/>
        </authorList>
    </citation>
    <scope>NUCLEOTIDE SEQUENCE</scope>
    <source>
        <strain evidence="2">IBT 30761</strain>
    </source>
</reference>
<organism evidence="2 3">
    <name type="scientific">Penicillium argentinense</name>
    <dbReference type="NCBI Taxonomy" id="1131581"/>
    <lineage>
        <taxon>Eukaryota</taxon>
        <taxon>Fungi</taxon>
        <taxon>Dikarya</taxon>
        <taxon>Ascomycota</taxon>
        <taxon>Pezizomycotina</taxon>
        <taxon>Eurotiomycetes</taxon>
        <taxon>Eurotiomycetidae</taxon>
        <taxon>Eurotiales</taxon>
        <taxon>Aspergillaceae</taxon>
        <taxon>Penicillium</taxon>
    </lineage>
</organism>
<dbReference type="Pfam" id="PF12697">
    <property type="entry name" value="Abhydrolase_6"/>
    <property type="match status" value="1"/>
</dbReference>
<gene>
    <name evidence="2" type="ORF">N7532_007082</name>
</gene>
<evidence type="ECO:0000313" key="3">
    <source>
        <dbReference type="Proteomes" id="UP001149074"/>
    </source>
</evidence>
<protein>
    <submittedName>
        <fullName evidence="2">Alpha/beta-hydrolase</fullName>
    </submittedName>
</protein>
<dbReference type="InterPro" id="IPR029058">
    <property type="entry name" value="AB_hydrolase_fold"/>
</dbReference>
<sequence length="251" mass="26956">MSAQKPTAVLIIHGGYFLPAAWNAFSDRLRQAGLVVQCPRLPSCGDERPPTAAIKHDVAAVRKAAQDLITLNHCFLVLAHSYGGMVASEAIRPDLYASNGKGVVGLVLLSSWLVQPGDTLMSVIDKYGFQCKVDLGNNGDGTVFAKNAPESFYNDIELTEAEELAKGNVTHNWLAASAEISGAPWKDLHTTYIHCAQDLAIMLPLQQSMVQDAVNAGGRLTIKTIDSGHCPFLSQPETVIGIVNEVMENVS</sequence>
<proteinExistence type="predicted"/>
<comment type="caution">
    <text evidence="2">The sequence shown here is derived from an EMBL/GenBank/DDBJ whole genome shotgun (WGS) entry which is preliminary data.</text>
</comment>
<dbReference type="GO" id="GO:0072330">
    <property type="term" value="P:monocarboxylic acid biosynthetic process"/>
    <property type="evidence" value="ECO:0007669"/>
    <property type="project" value="UniProtKB-ARBA"/>
</dbReference>
<dbReference type="Gene3D" id="3.40.50.1820">
    <property type="entry name" value="alpha/beta hydrolase"/>
    <property type="match status" value="1"/>
</dbReference>
<feature type="domain" description="AB hydrolase-1" evidence="1">
    <location>
        <begin position="9"/>
        <end position="240"/>
    </location>
</feature>
<evidence type="ECO:0000313" key="2">
    <source>
        <dbReference type="EMBL" id="KAJ5100081.1"/>
    </source>
</evidence>
<dbReference type="PANTHER" id="PTHR37017:SF11">
    <property type="entry name" value="ESTERASE_LIPASE_THIOESTERASE DOMAIN-CONTAINING PROTEIN"/>
    <property type="match status" value="1"/>
</dbReference>
<dbReference type="InterPro" id="IPR052897">
    <property type="entry name" value="Sec-Metab_Biosynth_Hydrolase"/>
</dbReference>
<evidence type="ECO:0000259" key="1">
    <source>
        <dbReference type="Pfam" id="PF12697"/>
    </source>
</evidence>
<dbReference type="InterPro" id="IPR000073">
    <property type="entry name" value="AB_hydrolase_1"/>
</dbReference>